<evidence type="ECO:0000259" key="7">
    <source>
        <dbReference type="Pfam" id="PF00881"/>
    </source>
</evidence>
<evidence type="ECO:0000256" key="2">
    <source>
        <dbReference type="ARBA" id="ARBA00007118"/>
    </source>
</evidence>
<dbReference type="PANTHER" id="PTHR43673:SF2">
    <property type="entry name" value="NITROREDUCTASE"/>
    <property type="match status" value="1"/>
</dbReference>
<proteinExistence type="inferred from homology"/>
<reference evidence="8 9" key="1">
    <citation type="submission" date="2016-11" db="EMBL/GenBank/DDBJ databases">
        <title>Paenibacillus species isolates.</title>
        <authorList>
            <person name="Beno S.M."/>
        </authorList>
    </citation>
    <scope>NUCLEOTIDE SEQUENCE [LARGE SCALE GENOMIC DNA]</scope>
    <source>
        <strain evidence="8 9">FSL F4-0100</strain>
    </source>
</reference>
<evidence type="ECO:0000313" key="9">
    <source>
        <dbReference type="Proteomes" id="UP000187074"/>
    </source>
</evidence>
<dbReference type="Gene3D" id="3.40.109.10">
    <property type="entry name" value="NADH Oxidase"/>
    <property type="match status" value="1"/>
</dbReference>
<dbReference type="OrthoDB" id="9809288at2"/>
<name>A0A1R1A431_PAELA</name>
<keyword evidence="5" id="KW-0521">NADP</keyword>
<evidence type="ECO:0000256" key="1">
    <source>
        <dbReference type="ARBA" id="ARBA00001917"/>
    </source>
</evidence>
<dbReference type="SUPFAM" id="SSF55469">
    <property type="entry name" value="FMN-dependent nitroreductase-like"/>
    <property type="match status" value="1"/>
</dbReference>
<protein>
    <submittedName>
        <fullName evidence="8">NAD(P)H-dependent oxidoreductase</fullName>
    </submittedName>
</protein>
<comment type="caution">
    <text evidence="8">The sequence shown here is derived from an EMBL/GenBank/DDBJ whole genome shotgun (WGS) entry which is preliminary data.</text>
</comment>
<dbReference type="InterPro" id="IPR000415">
    <property type="entry name" value="Nitroreductase-like"/>
</dbReference>
<evidence type="ECO:0000256" key="4">
    <source>
        <dbReference type="ARBA" id="ARBA00022643"/>
    </source>
</evidence>
<dbReference type="AlphaFoldDB" id="A0A1R1A431"/>
<dbReference type="Pfam" id="PF00881">
    <property type="entry name" value="Nitroreductase"/>
    <property type="match status" value="1"/>
</dbReference>
<feature type="domain" description="Nitroreductase" evidence="7">
    <location>
        <begin position="6"/>
        <end position="192"/>
    </location>
</feature>
<dbReference type="EMBL" id="MRTF01000041">
    <property type="protein sequence ID" value="OME80261.1"/>
    <property type="molecule type" value="Genomic_DNA"/>
</dbReference>
<evidence type="ECO:0000256" key="5">
    <source>
        <dbReference type="ARBA" id="ARBA00022857"/>
    </source>
</evidence>
<evidence type="ECO:0000256" key="3">
    <source>
        <dbReference type="ARBA" id="ARBA00022630"/>
    </source>
</evidence>
<evidence type="ECO:0000313" key="8">
    <source>
        <dbReference type="EMBL" id="OME80261.1"/>
    </source>
</evidence>
<organism evidence="8 9">
    <name type="scientific">Paenibacillus lautus</name>
    <name type="common">Bacillus lautus</name>
    <dbReference type="NCBI Taxonomy" id="1401"/>
    <lineage>
        <taxon>Bacteria</taxon>
        <taxon>Bacillati</taxon>
        <taxon>Bacillota</taxon>
        <taxon>Bacilli</taxon>
        <taxon>Bacillales</taxon>
        <taxon>Paenibacillaceae</taxon>
        <taxon>Paenibacillus</taxon>
    </lineage>
</organism>
<dbReference type="RefSeq" id="WP_076326757.1">
    <property type="nucleotide sequence ID" value="NZ_MRTF01000041.1"/>
</dbReference>
<dbReference type="InterPro" id="IPR029479">
    <property type="entry name" value="Nitroreductase"/>
</dbReference>
<comment type="similarity">
    <text evidence="2">Belongs to the nitroreductase family.</text>
</comment>
<accession>A0A1R1A431</accession>
<evidence type="ECO:0000256" key="6">
    <source>
        <dbReference type="ARBA" id="ARBA00023002"/>
    </source>
</evidence>
<gene>
    <name evidence="8" type="ORF">BK123_34375</name>
</gene>
<dbReference type="CDD" id="cd02149">
    <property type="entry name" value="NfsB-like"/>
    <property type="match status" value="1"/>
</dbReference>
<dbReference type="STRING" id="1401.BK123_34375"/>
<keyword evidence="4" id="KW-0288">FMN</keyword>
<keyword evidence="3" id="KW-0285">Flavoprotein</keyword>
<dbReference type="Proteomes" id="UP000187074">
    <property type="component" value="Unassembled WGS sequence"/>
</dbReference>
<dbReference type="PANTHER" id="PTHR43673">
    <property type="entry name" value="NAD(P)H NITROREDUCTASE YDGI-RELATED"/>
    <property type="match status" value="1"/>
</dbReference>
<keyword evidence="6" id="KW-0560">Oxidoreductase</keyword>
<dbReference type="InterPro" id="IPR033878">
    <property type="entry name" value="NfsB-like"/>
</dbReference>
<dbReference type="GO" id="GO:0016491">
    <property type="term" value="F:oxidoreductase activity"/>
    <property type="evidence" value="ECO:0007669"/>
    <property type="project" value="UniProtKB-KW"/>
</dbReference>
<sequence>MLEAHRYRYATKKFDRTKKVSDEDFNTIMEAARLSPSSFGFEPWKFLLINSEKIREDLKPFSWGAVNSLNGASHFVIGLIKKNITVDSPLVKHIIEDVWGSTLEEKKRHLHFFQEFQENDFKLLNNPRALFDWSSKQSYLALANMMTTAAFLGIDSCPIEGFNHEKAEQYFSEIGVLDTSEYGISFMVSFGYRDEVQPPKTRQSMSEILEVIS</sequence>
<comment type="cofactor">
    <cofactor evidence="1">
        <name>FMN</name>
        <dbReference type="ChEBI" id="CHEBI:58210"/>
    </cofactor>
</comment>